<evidence type="ECO:0000256" key="2">
    <source>
        <dbReference type="SAM" id="SignalP"/>
    </source>
</evidence>
<dbReference type="SUPFAM" id="SSF55486">
    <property type="entry name" value="Metalloproteases ('zincins'), catalytic domain"/>
    <property type="match status" value="1"/>
</dbReference>
<dbReference type="AlphaFoldDB" id="A0A1H2CR27"/>
<dbReference type="Pfam" id="PF05547">
    <property type="entry name" value="Peptidase_M6"/>
    <property type="match status" value="1"/>
</dbReference>
<dbReference type="GO" id="GO:0006508">
    <property type="term" value="P:proteolysis"/>
    <property type="evidence" value="ECO:0007669"/>
    <property type="project" value="InterPro"/>
</dbReference>
<keyword evidence="2" id="KW-0732">Signal</keyword>
<dbReference type="Proteomes" id="UP000198688">
    <property type="component" value="Chromosome I"/>
</dbReference>
<sequence length="804" mass="87226">MRKVVAGLLGAVVVTGVGAFTPTLAMAAPPSETAPAAPASESAHADDHDLPNPLEEKRRALREQAVSEVFSGKAQVETRNGSKIVNLGKTYGNGGFGRAGKNQYVELAREKTDKIFVILTEFGNERHPNFPDQDTTAAYAGPSTFEGPLHNAIPAPDRKVDNSTIWQSDYSPEYFRKLYFGTGKDTESVKTYFETQSSGRYSVDGQVSDWVKVRYNEARYGRSNDIPNDANGDDPNVCSSSNCTNVWALVQDGVNQWYADQKASGKTEAQVNAALAEYDVYDRYDFDGDGNFNEPDGYLDHFQIVHSGGDQADGDPYQGEDAIWSHRWYAYSSSIGLTGPANNKLGGAKVGTSDLWVGDYTVQPENGGLSVFVHEYTHDLGLPDDYDTSGLGDNNNEYWTLMAQSRLSAKKDQGIGTRPGDLGAWNKLQLGWLDYETVKAGAKKVVNLGPQEFNTKKKQALVVQLPDKQVTTDLGAPYAGTKQFFSGNVDDLNTSLSKSIDLTGKTSASVSLQGRYSIELDYDYLYAEVSTDAGANWTKLNGTVGGAPFIADGAGSPAISGSSEGAWVGINVPLDAYAGQKVDFRLHYMTDGGVSEGGFFGDELTVTADGAVVSTEGAEATSTWTLGGFTIVGGTATQTFPHYYIAGNRTYTSYDKYLETGPYNFGFANTKPDWVEHYNYQQGLLISYWDTSQADNNTNVHPGEGRNLYIDAHPKPNLNPTGVPWRARVQVYDAPFGFYPTDGMTLHLNGVKSVIKPLLGKPVFNDKDKYFYEELPNHGVKLPAVGVKIAVLGQVGTALTVGVY</sequence>
<dbReference type="GO" id="GO:0008233">
    <property type="term" value="F:peptidase activity"/>
    <property type="evidence" value="ECO:0007669"/>
    <property type="project" value="InterPro"/>
</dbReference>
<organism evidence="5 6">
    <name type="scientific">Actinoplanes derwentensis</name>
    <dbReference type="NCBI Taxonomy" id="113562"/>
    <lineage>
        <taxon>Bacteria</taxon>
        <taxon>Bacillati</taxon>
        <taxon>Actinomycetota</taxon>
        <taxon>Actinomycetes</taxon>
        <taxon>Micromonosporales</taxon>
        <taxon>Micromonosporaceae</taxon>
        <taxon>Actinoplanes</taxon>
    </lineage>
</organism>
<feature type="domain" description="Immune inhibitor A-like metallopeptidase VEG" evidence="4">
    <location>
        <begin position="640"/>
        <end position="795"/>
    </location>
</feature>
<evidence type="ECO:0000256" key="1">
    <source>
        <dbReference type="SAM" id="MobiDB-lite"/>
    </source>
</evidence>
<dbReference type="InterPro" id="IPR008757">
    <property type="entry name" value="Peptidase_M6-like_domain"/>
</dbReference>
<feature type="domain" description="Peptidase M6-like" evidence="3">
    <location>
        <begin position="102"/>
        <end position="431"/>
    </location>
</feature>
<accession>A0A1H2CR27</accession>
<proteinExistence type="predicted"/>
<feature type="compositionally biased region" description="Basic and acidic residues" evidence="1">
    <location>
        <begin position="43"/>
        <end position="52"/>
    </location>
</feature>
<keyword evidence="6" id="KW-1185">Reference proteome</keyword>
<dbReference type="EMBL" id="LT629758">
    <property type="protein sequence ID" value="SDT72516.1"/>
    <property type="molecule type" value="Genomic_DNA"/>
</dbReference>
<feature type="signal peptide" evidence="2">
    <location>
        <begin position="1"/>
        <end position="27"/>
    </location>
</feature>
<dbReference type="InterPro" id="IPR012300">
    <property type="entry name" value="Pept_M6_InhA"/>
</dbReference>
<dbReference type="PIRSF" id="PIRSF007519">
    <property type="entry name" value="Protease_InhA"/>
    <property type="match status" value="1"/>
</dbReference>
<evidence type="ECO:0000313" key="6">
    <source>
        <dbReference type="Proteomes" id="UP000198688"/>
    </source>
</evidence>
<reference evidence="5 6" key="1">
    <citation type="submission" date="2016-10" db="EMBL/GenBank/DDBJ databases">
        <authorList>
            <person name="de Groot N.N."/>
        </authorList>
    </citation>
    <scope>NUCLEOTIDE SEQUENCE [LARGE SCALE GENOMIC DNA]</scope>
    <source>
        <strain evidence="5 6">DSM 43941</strain>
    </source>
</reference>
<name>A0A1H2CR27_9ACTN</name>
<dbReference type="PANTHER" id="PTHR41775">
    <property type="entry name" value="SECRETED PROTEIN-RELATED"/>
    <property type="match status" value="1"/>
</dbReference>
<dbReference type="InterPro" id="IPR048665">
    <property type="entry name" value="InhA-like_VEG"/>
</dbReference>
<dbReference type="PANTHER" id="PTHR41775:SF1">
    <property type="entry name" value="PEPTIDASE M6-LIKE DOMAIN-CONTAINING PROTEIN"/>
    <property type="match status" value="1"/>
</dbReference>
<gene>
    <name evidence="5" type="ORF">SAMN04489716_6429</name>
</gene>
<protein>
    <submittedName>
        <fullName evidence="5">Immune inhibitor A</fullName>
    </submittedName>
</protein>
<dbReference type="Pfam" id="PF20774">
    <property type="entry name" value="InhA-like_VEG"/>
    <property type="match status" value="1"/>
</dbReference>
<evidence type="ECO:0000259" key="4">
    <source>
        <dbReference type="Pfam" id="PF20774"/>
    </source>
</evidence>
<feature type="region of interest" description="Disordered" evidence="1">
    <location>
        <begin position="29"/>
        <end position="52"/>
    </location>
</feature>
<feature type="chain" id="PRO_5009271413" evidence="2">
    <location>
        <begin position="28"/>
        <end position="804"/>
    </location>
</feature>
<dbReference type="NCBIfam" id="TIGR03296">
    <property type="entry name" value="M6dom_TIGR03296"/>
    <property type="match status" value="1"/>
</dbReference>
<dbReference type="Pfam" id="PF20773">
    <property type="entry name" value="InhA-like_MAM"/>
    <property type="match status" value="1"/>
</dbReference>
<feature type="compositionally biased region" description="Low complexity" evidence="1">
    <location>
        <begin position="29"/>
        <end position="42"/>
    </location>
</feature>
<evidence type="ECO:0000259" key="3">
    <source>
        <dbReference type="Pfam" id="PF05547"/>
    </source>
</evidence>
<evidence type="ECO:0000313" key="5">
    <source>
        <dbReference type="EMBL" id="SDT72516.1"/>
    </source>
</evidence>
<dbReference type="STRING" id="113562.SAMN04489716_6429"/>